<dbReference type="Pfam" id="PF07411">
    <property type="entry name" value="DUF1508"/>
    <property type="match status" value="2"/>
</dbReference>
<dbReference type="RefSeq" id="WP_108950994.1">
    <property type="nucleotide sequence ID" value="NZ_CP022187.1"/>
</dbReference>
<dbReference type="SUPFAM" id="SSF160113">
    <property type="entry name" value="YegP-like"/>
    <property type="match status" value="2"/>
</dbReference>
<dbReference type="PANTHER" id="PTHR40606:SF1">
    <property type="entry name" value="UPF0339 PROTEIN YEGP"/>
    <property type="match status" value="1"/>
</dbReference>
<dbReference type="EMBL" id="CP022187">
    <property type="protein sequence ID" value="AWI77296.1"/>
    <property type="molecule type" value="Genomic_DNA"/>
</dbReference>
<feature type="domain" description="DUF1508" evidence="1">
    <location>
        <begin position="11"/>
        <end position="56"/>
    </location>
</feature>
<keyword evidence="3" id="KW-1185">Reference proteome</keyword>
<evidence type="ECO:0000313" key="2">
    <source>
        <dbReference type="EMBL" id="AWI77296.1"/>
    </source>
</evidence>
<protein>
    <recommendedName>
        <fullName evidence="1">DUF1508 domain-containing protein</fullName>
    </recommendedName>
</protein>
<dbReference type="AlphaFoldDB" id="A0A2U8GW98"/>
<reference evidence="2 3" key="1">
    <citation type="submission" date="2017-06" db="EMBL/GenBank/DDBJ databases">
        <title>Azoarcus.</title>
        <authorList>
            <person name="Woo J.-H."/>
            <person name="Kim H.-S."/>
        </authorList>
    </citation>
    <scope>NUCLEOTIDE SEQUENCE [LARGE SCALE GENOMIC DNA]</scope>
    <source>
        <strain evidence="2 3">TSPY31</strain>
    </source>
</reference>
<evidence type="ECO:0000313" key="3">
    <source>
        <dbReference type="Proteomes" id="UP000244930"/>
    </source>
</evidence>
<dbReference type="Proteomes" id="UP000244930">
    <property type="component" value="Chromosome"/>
</dbReference>
<feature type="domain" description="DUF1508" evidence="1">
    <location>
        <begin position="61"/>
        <end position="108"/>
    </location>
</feature>
<proteinExistence type="predicted"/>
<accession>A0A2U8GW98</accession>
<dbReference type="PANTHER" id="PTHR40606">
    <property type="match status" value="1"/>
</dbReference>
<dbReference type="Gene3D" id="2.30.29.80">
    <property type="match status" value="1"/>
</dbReference>
<dbReference type="InterPro" id="IPR051141">
    <property type="entry name" value="UPF0339_domain"/>
</dbReference>
<dbReference type="InterPro" id="IPR010879">
    <property type="entry name" value="DUF1508"/>
</dbReference>
<organism evidence="2 3">
    <name type="scientific">Parazoarcus communis</name>
    <dbReference type="NCBI Taxonomy" id="41977"/>
    <lineage>
        <taxon>Bacteria</taxon>
        <taxon>Pseudomonadati</taxon>
        <taxon>Pseudomonadota</taxon>
        <taxon>Betaproteobacteria</taxon>
        <taxon>Rhodocyclales</taxon>
        <taxon>Zoogloeaceae</taxon>
        <taxon>Parazoarcus</taxon>
    </lineage>
</organism>
<gene>
    <name evidence="2" type="ORF">CEW83_20350</name>
</gene>
<sequence length="110" mass="11497">MTLKFEITKSAGGEFFFKLVGENGKTLVRSEGYNAKASCTNGVESVRKNSAEDKRYAQKTASDGRPYFNLTATNGQVIGTSPMFADAAACEAAIAAMKTGAAAAAVDDQS</sequence>
<name>A0A2U8GW98_9RHOO</name>
<dbReference type="InterPro" id="IPR036913">
    <property type="entry name" value="YegP-like_sf"/>
</dbReference>
<evidence type="ECO:0000259" key="1">
    <source>
        <dbReference type="Pfam" id="PF07411"/>
    </source>
</evidence>
<dbReference type="KEGG" id="acom:CEW83_20350"/>